<keyword evidence="2" id="KW-1185">Reference proteome</keyword>
<gene>
    <name evidence="1" type="ORF">H1V43_38955</name>
</gene>
<name>A0A7W2D9U4_9ACTN</name>
<reference evidence="1 2" key="1">
    <citation type="submission" date="2020-07" db="EMBL/GenBank/DDBJ databases">
        <title>Streptomyces isolated from Indian soil.</title>
        <authorList>
            <person name="Mandal S."/>
            <person name="Maiti P.K."/>
        </authorList>
    </citation>
    <scope>NUCLEOTIDE SEQUENCE [LARGE SCALE GENOMIC DNA]</scope>
    <source>
        <strain evidence="1 2">PSKA54</strain>
    </source>
</reference>
<sequence length="69" mass="7842">MPGVEGQEIDPLWLPFGKCLDGRDRPARQCGHDRFSCDAFVRDAFVRDAFVCDAFVCDAFVRDVFIRDA</sequence>
<comment type="caution">
    <text evidence="1">The sequence shown here is derived from an EMBL/GenBank/DDBJ whole genome shotgun (WGS) entry which is preliminary data.</text>
</comment>
<accession>A0A7W2D9U4</accession>
<dbReference type="EMBL" id="JACEQY010000097">
    <property type="protein sequence ID" value="MBA4867160.1"/>
    <property type="molecule type" value="Genomic_DNA"/>
</dbReference>
<organism evidence="1 2">
    <name type="scientific">Streptomyces himalayensis subsp. aureolus</name>
    <dbReference type="NCBI Taxonomy" id="2758039"/>
    <lineage>
        <taxon>Bacteria</taxon>
        <taxon>Bacillati</taxon>
        <taxon>Actinomycetota</taxon>
        <taxon>Actinomycetes</taxon>
        <taxon>Kitasatosporales</taxon>
        <taxon>Streptomycetaceae</taxon>
        <taxon>Streptomyces</taxon>
        <taxon>Streptomyces himalayensis</taxon>
    </lineage>
</organism>
<protein>
    <submittedName>
        <fullName evidence="1">Uncharacterized protein</fullName>
    </submittedName>
</protein>
<proteinExistence type="predicted"/>
<dbReference type="Proteomes" id="UP000586976">
    <property type="component" value="Unassembled WGS sequence"/>
</dbReference>
<dbReference type="AlphaFoldDB" id="A0A7W2D9U4"/>
<evidence type="ECO:0000313" key="2">
    <source>
        <dbReference type="Proteomes" id="UP000586976"/>
    </source>
</evidence>
<evidence type="ECO:0000313" key="1">
    <source>
        <dbReference type="EMBL" id="MBA4867160.1"/>
    </source>
</evidence>
<dbReference type="RefSeq" id="WP_181868482.1">
    <property type="nucleotide sequence ID" value="NZ_JACEQY010000097.1"/>
</dbReference>